<dbReference type="PROSITE" id="PS00028">
    <property type="entry name" value="ZINC_FINGER_C2H2_1"/>
    <property type="match status" value="2"/>
</dbReference>
<dbReference type="EMBL" id="JAZGQO010000008">
    <property type="protein sequence ID" value="KAK6179183.1"/>
    <property type="molecule type" value="Genomic_DNA"/>
</dbReference>
<dbReference type="SMART" id="SM00355">
    <property type="entry name" value="ZnF_C2H2"/>
    <property type="match status" value="3"/>
</dbReference>
<dbReference type="Pfam" id="PF00096">
    <property type="entry name" value="zf-C2H2"/>
    <property type="match status" value="1"/>
</dbReference>
<evidence type="ECO:0000259" key="9">
    <source>
        <dbReference type="PROSITE" id="PS50157"/>
    </source>
</evidence>
<proteinExistence type="predicted"/>
<reference evidence="10 11" key="1">
    <citation type="submission" date="2024-01" db="EMBL/GenBank/DDBJ databases">
        <title>The genome of the rayed Mediterranean limpet Patella caerulea (Linnaeus, 1758).</title>
        <authorList>
            <person name="Anh-Thu Weber A."/>
            <person name="Halstead-Nussloch G."/>
        </authorList>
    </citation>
    <scope>NUCLEOTIDE SEQUENCE [LARGE SCALE GENOMIC DNA]</scope>
    <source>
        <strain evidence="10">AATW-2023a</strain>
        <tissue evidence="10">Whole specimen</tissue>
    </source>
</reference>
<feature type="compositionally biased region" description="Low complexity" evidence="8">
    <location>
        <begin position="152"/>
        <end position="168"/>
    </location>
</feature>
<dbReference type="PANTHER" id="PTHR19818:SF166">
    <property type="entry name" value="C2H2-TYPE DOMAIN-CONTAINING PROTEIN"/>
    <property type="match status" value="1"/>
</dbReference>
<evidence type="ECO:0000256" key="7">
    <source>
        <dbReference type="PROSITE-ProRule" id="PRU00042"/>
    </source>
</evidence>
<keyword evidence="4" id="KW-0862">Zinc</keyword>
<evidence type="ECO:0000256" key="6">
    <source>
        <dbReference type="ARBA" id="ARBA00023163"/>
    </source>
</evidence>
<keyword evidence="1" id="KW-0479">Metal-binding</keyword>
<name>A0AAN8JSB1_PATCE</name>
<sequence>MHPVNWSNEIHLAHLSPDEEGDSNHSESGDSPREISLNTKRGRPRSDAISTLISEGSSSVSDIRCKICSRVFPREKSLQAHLRTHTGERPYKCNFSGCGKAFCQSGQLKTHQRLHTGEKPFKCTIEGCTSRFTHANRHCPNHPYASLQRQKSSSSPPSSPTEAESTSPVKRWLARHEAMQGEKTSLKISNPVSRKRLFADGLGVEDTYKKRVKVANKQQQPANYTEQNDKMISALALIELAEGGFQASA</sequence>
<evidence type="ECO:0000256" key="8">
    <source>
        <dbReference type="SAM" id="MobiDB-lite"/>
    </source>
</evidence>
<dbReference type="GO" id="GO:0008270">
    <property type="term" value="F:zinc ion binding"/>
    <property type="evidence" value="ECO:0007669"/>
    <property type="project" value="UniProtKB-KW"/>
</dbReference>
<feature type="domain" description="C2H2-type" evidence="9">
    <location>
        <begin position="91"/>
        <end position="120"/>
    </location>
</feature>
<dbReference type="PANTHER" id="PTHR19818">
    <property type="entry name" value="ZINC FINGER PROTEIN ZIC AND GLI"/>
    <property type="match status" value="1"/>
</dbReference>
<dbReference type="FunFam" id="3.30.160.60:FF:000032">
    <property type="entry name" value="Krueppel-like factor 4"/>
    <property type="match status" value="1"/>
</dbReference>
<keyword evidence="11" id="KW-1185">Reference proteome</keyword>
<accession>A0AAN8JSB1</accession>
<dbReference type="PROSITE" id="PS50157">
    <property type="entry name" value="ZINC_FINGER_C2H2_2"/>
    <property type="match status" value="2"/>
</dbReference>
<keyword evidence="2" id="KW-0677">Repeat</keyword>
<evidence type="ECO:0000313" key="11">
    <source>
        <dbReference type="Proteomes" id="UP001347796"/>
    </source>
</evidence>
<evidence type="ECO:0000256" key="5">
    <source>
        <dbReference type="ARBA" id="ARBA00023015"/>
    </source>
</evidence>
<dbReference type="Proteomes" id="UP001347796">
    <property type="component" value="Unassembled WGS sequence"/>
</dbReference>
<keyword evidence="6" id="KW-0804">Transcription</keyword>
<evidence type="ECO:0000313" key="10">
    <source>
        <dbReference type="EMBL" id="KAK6179183.1"/>
    </source>
</evidence>
<keyword evidence="3 7" id="KW-0863">Zinc-finger</keyword>
<dbReference type="InterPro" id="IPR050329">
    <property type="entry name" value="GLI_C2H2-zinc-finger"/>
</dbReference>
<organism evidence="10 11">
    <name type="scientific">Patella caerulea</name>
    <name type="common">Rayed Mediterranean limpet</name>
    <dbReference type="NCBI Taxonomy" id="87958"/>
    <lineage>
        <taxon>Eukaryota</taxon>
        <taxon>Metazoa</taxon>
        <taxon>Spiralia</taxon>
        <taxon>Lophotrochozoa</taxon>
        <taxon>Mollusca</taxon>
        <taxon>Gastropoda</taxon>
        <taxon>Patellogastropoda</taxon>
        <taxon>Patelloidea</taxon>
        <taxon>Patellidae</taxon>
        <taxon>Patella</taxon>
    </lineage>
</organism>
<dbReference type="GO" id="GO:0000981">
    <property type="term" value="F:DNA-binding transcription factor activity, RNA polymerase II-specific"/>
    <property type="evidence" value="ECO:0007669"/>
    <property type="project" value="TreeGrafter"/>
</dbReference>
<dbReference type="SUPFAM" id="SSF57667">
    <property type="entry name" value="beta-beta-alpha zinc fingers"/>
    <property type="match status" value="1"/>
</dbReference>
<feature type="domain" description="C2H2-type" evidence="9">
    <location>
        <begin position="63"/>
        <end position="90"/>
    </location>
</feature>
<feature type="region of interest" description="Disordered" evidence="8">
    <location>
        <begin position="13"/>
        <end position="46"/>
    </location>
</feature>
<dbReference type="Pfam" id="PF13912">
    <property type="entry name" value="zf-C2H2_6"/>
    <property type="match status" value="1"/>
</dbReference>
<feature type="compositionally biased region" description="Basic and acidic residues" evidence="8">
    <location>
        <begin position="22"/>
        <end position="33"/>
    </location>
</feature>
<dbReference type="GO" id="GO:0045944">
    <property type="term" value="P:positive regulation of transcription by RNA polymerase II"/>
    <property type="evidence" value="ECO:0007669"/>
    <property type="project" value="UniProtKB-ARBA"/>
</dbReference>
<evidence type="ECO:0000256" key="3">
    <source>
        <dbReference type="ARBA" id="ARBA00022771"/>
    </source>
</evidence>
<comment type="caution">
    <text evidence="10">The sequence shown here is derived from an EMBL/GenBank/DDBJ whole genome shotgun (WGS) entry which is preliminary data.</text>
</comment>
<evidence type="ECO:0000256" key="1">
    <source>
        <dbReference type="ARBA" id="ARBA00022723"/>
    </source>
</evidence>
<keyword evidence="5" id="KW-0805">Transcription regulation</keyword>
<dbReference type="Gene3D" id="3.30.160.60">
    <property type="entry name" value="Classic Zinc Finger"/>
    <property type="match status" value="3"/>
</dbReference>
<dbReference type="InterPro" id="IPR036236">
    <property type="entry name" value="Znf_C2H2_sf"/>
</dbReference>
<evidence type="ECO:0000256" key="4">
    <source>
        <dbReference type="ARBA" id="ARBA00022833"/>
    </source>
</evidence>
<protein>
    <recommendedName>
        <fullName evidence="9">C2H2-type domain-containing protein</fullName>
    </recommendedName>
</protein>
<evidence type="ECO:0000256" key="2">
    <source>
        <dbReference type="ARBA" id="ARBA00022737"/>
    </source>
</evidence>
<dbReference type="InterPro" id="IPR013087">
    <property type="entry name" value="Znf_C2H2_type"/>
</dbReference>
<gene>
    <name evidence="10" type="ORF">SNE40_011601</name>
</gene>
<dbReference type="GO" id="GO:0005634">
    <property type="term" value="C:nucleus"/>
    <property type="evidence" value="ECO:0007669"/>
    <property type="project" value="UniProtKB-ARBA"/>
</dbReference>
<dbReference type="GO" id="GO:0000978">
    <property type="term" value="F:RNA polymerase II cis-regulatory region sequence-specific DNA binding"/>
    <property type="evidence" value="ECO:0007669"/>
    <property type="project" value="TreeGrafter"/>
</dbReference>
<dbReference type="AlphaFoldDB" id="A0AAN8JSB1"/>
<feature type="region of interest" description="Disordered" evidence="8">
    <location>
        <begin position="139"/>
        <end position="170"/>
    </location>
</feature>